<dbReference type="Proteomes" id="UP000276437">
    <property type="component" value="Chromosome"/>
</dbReference>
<evidence type="ECO:0008006" key="3">
    <source>
        <dbReference type="Google" id="ProtNLM"/>
    </source>
</evidence>
<accession>A0A348AH25</accession>
<dbReference type="EMBL" id="AP018449">
    <property type="protein sequence ID" value="BBB90373.1"/>
    <property type="molecule type" value="Genomic_DNA"/>
</dbReference>
<dbReference type="AlphaFoldDB" id="A0A348AH25"/>
<evidence type="ECO:0000313" key="2">
    <source>
        <dbReference type="Proteomes" id="UP000276437"/>
    </source>
</evidence>
<reference evidence="1 2" key="1">
    <citation type="journal article" date="2018" name="Int. J. Syst. Evol. Microbiol.">
        <title>Methylomusa anaerophila gen. nov., sp. nov., an anaerobic methanol-utilizing bacterium isolated from a microbial fuel cell.</title>
        <authorList>
            <person name="Amano N."/>
            <person name="Yamamuro A."/>
            <person name="Miyahara M."/>
            <person name="Kouzuma A."/>
            <person name="Abe T."/>
            <person name="Watanabe K."/>
        </authorList>
    </citation>
    <scope>NUCLEOTIDE SEQUENCE [LARGE SCALE GENOMIC DNA]</scope>
    <source>
        <strain evidence="1 2">MMFC1</strain>
    </source>
</reference>
<gene>
    <name evidence="1" type="ORF">MAMMFC1_01021</name>
</gene>
<proteinExistence type="predicted"/>
<keyword evidence="2" id="KW-1185">Reference proteome</keyword>
<dbReference type="KEGG" id="mana:MAMMFC1_01021"/>
<name>A0A348AH25_9FIRM</name>
<organism evidence="1 2">
    <name type="scientific">Methylomusa anaerophila</name>
    <dbReference type="NCBI Taxonomy" id="1930071"/>
    <lineage>
        <taxon>Bacteria</taxon>
        <taxon>Bacillati</taxon>
        <taxon>Bacillota</taxon>
        <taxon>Negativicutes</taxon>
        <taxon>Selenomonadales</taxon>
        <taxon>Sporomusaceae</taxon>
        <taxon>Methylomusa</taxon>
    </lineage>
</organism>
<evidence type="ECO:0000313" key="1">
    <source>
        <dbReference type="EMBL" id="BBB90373.1"/>
    </source>
</evidence>
<dbReference type="RefSeq" id="WP_324332306.1">
    <property type="nucleotide sequence ID" value="NZ_DAINIT010000009.1"/>
</dbReference>
<protein>
    <recommendedName>
        <fullName evidence="3">RCK N-terminal domain-containing protein</fullName>
    </recommendedName>
</protein>
<sequence length="133" mass="14812">MGETLETVEVVFCGNSVYLCGLAAGLRLNKKLRIRLVDNTLDKAMPELKILHPHVVIAESPAPREVNTLQNTHPGLLLIGIDAATDSLRIFAVEQPVFSVEKLGQVIFQYTKRNGHFEPNCEFANKRGENDEK</sequence>